<accession>W7QDL6</accession>
<dbReference type="eggNOG" id="COG3203">
    <property type="taxonomic scope" value="Bacteria"/>
</dbReference>
<reference evidence="2 3" key="1">
    <citation type="journal article" date="2014" name="Genome Announc.">
        <title>Draft Genome Sequence of the Agar-Degrading Bacterium Catenovulum sp. Strain DS-2, Isolated from Intestines of Haliotis diversicolor.</title>
        <authorList>
            <person name="Shan D."/>
            <person name="Li X."/>
            <person name="Gu Z."/>
            <person name="Wei G."/>
            <person name="Gao Z."/>
            <person name="Shao Z."/>
        </authorList>
    </citation>
    <scope>NUCLEOTIDE SEQUENCE [LARGE SCALE GENOMIC DNA]</scope>
    <source>
        <strain evidence="2 3">DS-2</strain>
    </source>
</reference>
<feature type="signal peptide" evidence="1">
    <location>
        <begin position="1"/>
        <end position="27"/>
    </location>
</feature>
<keyword evidence="3" id="KW-1185">Reference proteome</keyword>
<dbReference type="PATRIC" id="fig|1328313.3.peg.1136"/>
<feature type="chain" id="PRO_5004900688" description="DUF1302 domain-containing protein" evidence="1">
    <location>
        <begin position="28"/>
        <end position="700"/>
    </location>
</feature>
<dbReference type="InterPro" id="IPR010727">
    <property type="entry name" value="DUF1302"/>
</dbReference>
<evidence type="ECO:0000256" key="1">
    <source>
        <dbReference type="SAM" id="SignalP"/>
    </source>
</evidence>
<name>W7QDL6_9ALTE</name>
<dbReference type="Pfam" id="PF06980">
    <property type="entry name" value="DUF1302"/>
    <property type="match status" value="1"/>
</dbReference>
<dbReference type="RefSeq" id="WP_035013675.1">
    <property type="nucleotide sequence ID" value="NZ_ARZY01000007.1"/>
</dbReference>
<keyword evidence="1" id="KW-0732">Signal</keyword>
<gene>
    <name evidence="2" type="ORF">DS2_05505</name>
</gene>
<evidence type="ECO:0008006" key="4">
    <source>
        <dbReference type="Google" id="ProtNLM"/>
    </source>
</evidence>
<sequence>MLIKSNNLKYSAICCALAVSSVSSVNAARFNLGDFEVNFDSQFTLGTSYRVENRDWSRIGKNNQTGVNWSNANGPYNTAVNNVYTAQDIWDLPGSYSANGDLASLNHDPGEAFSRVFSGTHELSISQNNWGVFSRFMYFYDDAAHDSKAWKHPLTGESYDLCRDKRAKERLCEDIRLLDAFVYLDFDVGDVPVSLRVGDQVVSWGESTLISHGINSINPVDITRLRAPGAELKEAFIPVGMVWTSVGLTENLSIDAYYQYEWEKTILPAAGSYFSTNDFAGNGGYYNAVQIGFTQNPDINAPYLAEQLNTWVKQSLAANKNDIDAQMAILANPASAEQAQAAAAEFYDLTSAYYVNATKVAIMAQPHENRYPKDSGQYGLKFTYYSPELNDSEFGLYYLNYHSRRPVISGRASNFEISSVYSDVQYILGNDISLENTSQLKAFTQAFLEYPEDIQLYGFSFNTSINETALAGEIAYRKDEPFQVDDVELLYMGMPEQLANAGLRADLSGISQLEHVESGGIAQGYIRLDSVQAQATLTHLFGPNLGADAIAVVFEMGGVQVKDMPDPDVLRLNGPGTARAGSSTSKQGLQLALSNGAETTPFPTETAWGYRALARFTFNNVFSGVNVSPRVVFSHDVKGITPDPMYLFVEDRQSAALSVNFDYQNKIQFDMGYNAFWGGVGQSNSFADRDYVSFSVKYSI</sequence>
<protein>
    <recommendedName>
        <fullName evidence="4">DUF1302 domain-containing protein</fullName>
    </recommendedName>
</protein>
<evidence type="ECO:0000313" key="2">
    <source>
        <dbReference type="EMBL" id="EWH10999.1"/>
    </source>
</evidence>
<dbReference type="OrthoDB" id="7000272at2"/>
<dbReference type="Proteomes" id="UP000019276">
    <property type="component" value="Unassembled WGS sequence"/>
</dbReference>
<organism evidence="2 3">
    <name type="scientific">Catenovulum agarivorans DS-2</name>
    <dbReference type="NCBI Taxonomy" id="1328313"/>
    <lineage>
        <taxon>Bacteria</taxon>
        <taxon>Pseudomonadati</taxon>
        <taxon>Pseudomonadota</taxon>
        <taxon>Gammaproteobacteria</taxon>
        <taxon>Alteromonadales</taxon>
        <taxon>Alteromonadaceae</taxon>
        <taxon>Catenovulum</taxon>
    </lineage>
</organism>
<evidence type="ECO:0000313" key="3">
    <source>
        <dbReference type="Proteomes" id="UP000019276"/>
    </source>
</evidence>
<dbReference type="EMBL" id="ARZY01000007">
    <property type="protein sequence ID" value="EWH10999.1"/>
    <property type="molecule type" value="Genomic_DNA"/>
</dbReference>
<comment type="caution">
    <text evidence="2">The sequence shown here is derived from an EMBL/GenBank/DDBJ whole genome shotgun (WGS) entry which is preliminary data.</text>
</comment>
<proteinExistence type="predicted"/>
<dbReference type="AlphaFoldDB" id="W7QDL6"/>
<dbReference type="STRING" id="1328313.DS2_05505"/>